<dbReference type="SMART" id="SM00015">
    <property type="entry name" value="IQ"/>
    <property type="match status" value="1"/>
</dbReference>
<protein>
    <recommendedName>
        <fullName evidence="5">DUF4005 domain-containing protein</fullName>
    </recommendedName>
</protein>
<dbReference type="PANTHER" id="PTHR32295">
    <property type="entry name" value="IQ-DOMAIN 5-RELATED"/>
    <property type="match status" value="1"/>
</dbReference>
<dbReference type="InterPro" id="IPR000048">
    <property type="entry name" value="IQ_motif_EF-hand-BS"/>
</dbReference>
<dbReference type="CDD" id="cd23767">
    <property type="entry name" value="IQCD"/>
    <property type="match status" value="1"/>
</dbReference>
<feature type="region of interest" description="Disordered" evidence="3">
    <location>
        <begin position="18"/>
        <end position="52"/>
    </location>
</feature>
<proteinExistence type="evidence at transcript level"/>
<feature type="region of interest" description="Disordered" evidence="3">
    <location>
        <begin position="288"/>
        <end position="395"/>
    </location>
</feature>
<evidence type="ECO:0000256" key="2">
    <source>
        <dbReference type="ARBA" id="ARBA00024341"/>
    </source>
</evidence>
<sequence>MGGSRKWFKTLVGFKKSTKAPLSEEQDYKNKFTDEPKLQQQPKHLAGKNGKSIGLENAKDQVDIVSMPNAAIDSNAPSTSGLAVVNCIAGSAQQESARQESAAICIQTAFRGFLARKALRALKGLVRLQALVRGQAVRKQAAITLRCMQALVRVQARVRARRECMAMESQIMQPKLDHQFRLEAQSHDSEVGWCDSLGSVEEVQHKMRQRQEAASKRERALSYAYSHQWRASSRTSSEQRVVSEPDKTNLGWNWLERWMATYPWENQVLPNQGRMDSLESICSNSLEQSFDATPSHPHARTPLHPHARTRSFGNAKECSNTVDTQAKRRLSMPSPEKPTTYQKSHKPQQKITQGVEGKKPSFRNPDRQSTKNKQTKSVSQKAIIEGTVIADNGNN</sequence>
<dbReference type="PANTHER" id="PTHR32295:SF123">
    <property type="entry name" value="PROTEIN IQ-DOMAIN 5"/>
    <property type="match status" value="1"/>
</dbReference>
<dbReference type="EMBL" id="EF678706">
    <property type="protein sequence ID" value="ABR18434.1"/>
    <property type="molecule type" value="mRNA"/>
</dbReference>
<comment type="similarity">
    <text evidence="2">Belongs to the IQD family.</text>
</comment>
<keyword evidence="1" id="KW-0112">Calmodulin-binding</keyword>
<dbReference type="Gene3D" id="1.20.5.190">
    <property type="match status" value="1"/>
</dbReference>
<dbReference type="AlphaFoldDB" id="B8LS04"/>
<name>B8LS04_PICSI</name>
<feature type="compositionally biased region" description="Basic residues" evidence="3">
    <location>
        <begin position="297"/>
        <end position="309"/>
    </location>
</feature>
<dbReference type="GO" id="GO:0005516">
    <property type="term" value="F:calmodulin binding"/>
    <property type="evidence" value="ECO:0007669"/>
    <property type="project" value="UniProtKB-KW"/>
</dbReference>
<feature type="compositionally biased region" description="Basic and acidic residues" evidence="3">
    <location>
        <begin position="26"/>
        <end position="37"/>
    </location>
</feature>
<reference evidence="4" key="1">
    <citation type="submission" date="2007-06" db="EMBL/GenBank/DDBJ databases">
        <title>Full length cDNA sequences from Sitka Spruce (Picea sitchensis).</title>
        <authorList>
            <person name="Ralph S.G."/>
            <person name="Chun H.E."/>
            <person name="Liao N."/>
            <person name="Ali J."/>
            <person name="Reid K."/>
            <person name="Kolosova N."/>
            <person name="Cooper N."/>
            <person name="Cullis C."/>
            <person name="Jancsik S."/>
            <person name="Moore R."/>
            <person name="Mayo M."/>
            <person name="Wagner S."/>
            <person name="Holt R.A."/>
            <person name="Jones S.J.M."/>
            <person name="Marra M.A."/>
            <person name="Ritland C.E."/>
            <person name="Ritland K."/>
            <person name="Bohlmann J."/>
        </authorList>
    </citation>
    <scope>NUCLEOTIDE SEQUENCE</scope>
    <source>
        <tissue evidence="4">Bark</tissue>
    </source>
</reference>
<feature type="compositionally biased region" description="Polar residues" evidence="3">
    <location>
        <begin position="371"/>
        <end position="380"/>
    </location>
</feature>
<feature type="compositionally biased region" description="Basic and acidic residues" evidence="3">
    <location>
        <begin position="356"/>
        <end position="369"/>
    </location>
</feature>
<evidence type="ECO:0000256" key="1">
    <source>
        <dbReference type="ARBA" id="ARBA00022860"/>
    </source>
</evidence>
<dbReference type="Pfam" id="PF00612">
    <property type="entry name" value="IQ"/>
    <property type="match status" value="1"/>
</dbReference>
<accession>B8LS04</accession>
<organism evidence="4">
    <name type="scientific">Picea sitchensis</name>
    <name type="common">Sitka spruce</name>
    <name type="synonym">Pinus sitchensis</name>
    <dbReference type="NCBI Taxonomy" id="3332"/>
    <lineage>
        <taxon>Eukaryota</taxon>
        <taxon>Viridiplantae</taxon>
        <taxon>Streptophyta</taxon>
        <taxon>Embryophyta</taxon>
        <taxon>Tracheophyta</taxon>
        <taxon>Spermatophyta</taxon>
        <taxon>Pinopsida</taxon>
        <taxon>Pinidae</taxon>
        <taxon>Conifers I</taxon>
        <taxon>Pinales</taxon>
        <taxon>Pinaceae</taxon>
        <taxon>Picea</taxon>
    </lineage>
</organism>
<evidence type="ECO:0000313" key="4">
    <source>
        <dbReference type="EMBL" id="ABR18434.1"/>
    </source>
</evidence>
<evidence type="ECO:0008006" key="5">
    <source>
        <dbReference type="Google" id="ProtNLM"/>
    </source>
</evidence>
<dbReference type="PROSITE" id="PS50096">
    <property type="entry name" value="IQ"/>
    <property type="match status" value="2"/>
</dbReference>
<evidence type="ECO:0000256" key="3">
    <source>
        <dbReference type="SAM" id="MobiDB-lite"/>
    </source>
</evidence>